<reference evidence="2" key="1">
    <citation type="journal article" date="2010" name="Science">
        <title>Plasticity of animal genome architecture unmasked by rapid evolution of a pelagic tunicate.</title>
        <authorList>
            <person name="Denoeud F."/>
            <person name="Henriet S."/>
            <person name="Mungpakdee S."/>
            <person name="Aury J.M."/>
            <person name="Da Silva C."/>
            <person name="Brinkmann H."/>
            <person name="Mikhaleva J."/>
            <person name="Olsen L.C."/>
            <person name="Jubin C."/>
            <person name="Canestro C."/>
            <person name="Bouquet J.M."/>
            <person name="Danks G."/>
            <person name="Poulain J."/>
            <person name="Campsteijn C."/>
            <person name="Adamski M."/>
            <person name="Cross I."/>
            <person name="Yadetie F."/>
            <person name="Muffato M."/>
            <person name="Louis A."/>
            <person name="Butcher S."/>
            <person name="Tsagkogeorga G."/>
            <person name="Konrad A."/>
            <person name="Singh S."/>
            <person name="Jensen M.F."/>
            <person name="Cong E.H."/>
            <person name="Eikeseth-Otteraa H."/>
            <person name="Noel B."/>
            <person name="Anthouard V."/>
            <person name="Porcel B.M."/>
            <person name="Kachouri-Lafond R."/>
            <person name="Nishino A."/>
            <person name="Ugolini M."/>
            <person name="Chourrout P."/>
            <person name="Nishida H."/>
            <person name="Aasland R."/>
            <person name="Huzurbazar S."/>
            <person name="Westhof E."/>
            <person name="Delsuc F."/>
            <person name="Lehrach H."/>
            <person name="Reinhardt R."/>
            <person name="Weissenbach J."/>
            <person name="Roy S.W."/>
            <person name="Artiguenave F."/>
            <person name="Postlethwait J.H."/>
            <person name="Manak J.R."/>
            <person name="Thompson E.M."/>
            <person name="Jaillon O."/>
            <person name="Du Pasquier L."/>
            <person name="Boudinot P."/>
            <person name="Liberles D.A."/>
            <person name="Volff J.N."/>
            <person name="Philippe H."/>
            <person name="Lenhard B."/>
            <person name="Roest Crollius H."/>
            <person name="Wincker P."/>
            <person name="Chourrout D."/>
        </authorList>
    </citation>
    <scope>NUCLEOTIDE SEQUENCE [LARGE SCALE GENOMIC DNA]</scope>
</reference>
<evidence type="ECO:0000256" key="1">
    <source>
        <dbReference type="SAM" id="MobiDB-lite"/>
    </source>
</evidence>
<feature type="compositionally biased region" description="Low complexity" evidence="1">
    <location>
        <begin position="18"/>
        <end position="32"/>
    </location>
</feature>
<feature type="region of interest" description="Disordered" evidence="1">
    <location>
        <begin position="18"/>
        <end position="38"/>
    </location>
</feature>
<feature type="region of interest" description="Disordered" evidence="1">
    <location>
        <begin position="75"/>
        <end position="127"/>
    </location>
</feature>
<accession>E4WZ50</accession>
<sequence length="153" mass="17291">MSHSAPCRARSTCRQSCSLRSSSAPPSLTPSLKVTSRGSRKLETLFRRTRLLAKSKPTRHPCLSMLQLLVLSPSSLLKMEKPSLSRNSSLRDGRRRRRPRTKEGSCARQKRGSSRRRCSSSCSDPNRRPSSYCYSNSTHFHHKDRRCQANASS</sequence>
<dbReference type="InParanoid" id="E4WZ50"/>
<name>E4WZ50_OIKDI</name>
<protein>
    <submittedName>
        <fullName evidence="2">Uncharacterized protein</fullName>
    </submittedName>
</protein>
<evidence type="ECO:0000313" key="3">
    <source>
        <dbReference type="Proteomes" id="UP000001307"/>
    </source>
</evidence>
<organism evidence="2">
    <name type="scientific">Oikopleura dioica</name>
    <name type="common">Tunicate</name>
    <dbReference type="NCBI Taxonomy" id="34765"/>
    <lineage>
        <taxon>Eukaryota</taxon>
        <taxon>Metazoa</taxon>
        <taxon>Chordata</taxon>
        <taxon>Tunicata</taxon>
        <taxon>Appendicularia</taxon>
        <taxon>Copelata</taxon>
        <taxon>Oikopleuridae</taxon>
        <taxon>Oikopleura</taxon>
    </lineage>
</organism>
<dbReference type="EMBL" id="FN653019">
    <property type="protein sequence ID" value="CBY22445.1"/>
    <property type="molecule type" value="Genomic_DNA"/>
</dbReference>
<proteinExistence type="predicted"/>
<dbReference type="Proteomes" id="UP000001307">
    <property type="component" value="Unassembled WGS sequence"/>
</dbReference>
<dbReference type="AlphaFoldDB" id="E4WZ50"/>
<evidence type="ECO:0000313" key="2">
    <source>
        <dbReference type="EMBL" id="CBY22445.1"/>
    </source>
</evidence>
<keyword evidence="3" id="KW-1185">Reference proteome</keyword>
<feature type="compositionally biased region" description="Basic residues" evidence="1">
    <location>
        <begin position="108"/>
        <end position="118"/>
    </location>
</feature>
<gene>
    <name evidence="2" type="ORF">GSOID_T00013199001</name>
</gene>